<dbReference type="OrthoDB" id="9831289at2"/>
<proteinExistence type="predicted"/>
<evidence type="ECO:0000313" key="1">
    <source>
        <dbReference type="EMBL" id="CBK41354.1"/>
    </source>
</evidence>
<dbReference type="KEGG" id="nde:NIDE1619"/>
<reference evidence="1 2" key="1">
    <citation type="journal article" date="2010" name="Proc. Natl. Acad. Sci. U.S.A.">
        <title>A Nitrospira metagenome illuminates the physiology and evolution of globally important nitrite-oxidizing bacteria.</title>
        <authorList>
            <person name="Lucker S."/>
            <person name="Wagner M."/>
            <person name="Maixner F."/>
            <person name="Pelletier E."/>
            <person name="Koch H."/>
            <person name="Vacherie B."/>
            <person name="Rattei T."/>
            <person name="Sinninghe Damste J."/>
            <person name="Spieck E."/>
            <person name="Le Paslier D."/>
            <person name="Daims H."/>
        </authorList>
    </citation>
    <scope>NUCLEOTIDE SEQUENCE [LARGE SCALE GENOMIC DNA]</scope>
</reference>
<dbReference type="STRING" id="330214.NIDE1619"/>
<dbReference type="AlphaFoldDB" id="D8PDP5"/>
<accession>D8PDP5</accession>
<sequence>MPRQCLEARPHLIKHYVRRTIPISSTVLVAVLALSLSKVHGSEWGDVPALKNLEFSNVEISSLIAVQTRDGRQDNDHLMHHMFTRLAEHKLVGISSGTKEPKPLKNPRLIVTLLAKEIPDCPDKLLYVRSFELRERAIREREPKVYTDGISFGGMDLFPEVIDASTATRERFEKDLDRMIDRFARDYWEHNSLPTR</sequence>
<protein>
    <submittedName>
        <fullName evidence="1">Uncharacterized protein</fullName>
    </submittedName>
</protein>
<organism evidence="1 2">
    <name type="scientific">Nitrospira defluvii</name>
    <dbReference type="NCBI Taxonomy" id="330214"/>
    <lineage>
        <taxon>Bacteria</taxon>
        <taxon>Pseudomonadati</taxon>
        <taxon>Nitrospirota</taxon>
        <taxon>Nitrospiria</taxon>
        <taxon>Nitrospirales</taxon>
        <taxon>Nitrospiraceae</taxon>
        <taxon>Nitrospira</taxon>
    </lineage>
</organism>
<dbReference type="HOGENOM" id="CLU_1388049_0_0_0"/>
<evidence type="ECO:0000313" key="2">
    <source>
        <dbReference type="Proteomes" id="UP000001660"/>
    </source>
</evidence>
<dbReference type="EMBL" id="FP929003">
    <property type="protein sequence ID" value="CBK41354.1"/>
    <property type="molecule type" value="Genomic_DNA"/>
</dbReference>
<dbReference type="Proteomes" id="UP000001660">
    <property type="component" value="Chromosome"/>
</dbReference>
<name>D8PDP5_9BACT</name>
<gene>
    <name evidence="1" type="ORF">NIDE1619</name>
</gene>
<keyword evidence="2" id="KW-1185">Reference proteome</keyword>